<proteinExistence type="predicted"/>
<protein>
    <submittedName>
        <fullName evidence="2">Uncharacterized protein</fullName>
    </submittedName>
</protein>
<feature type="transmembrane region" description="Helical" evidence="1">
    <location>
        <begin position="82"/>
        <end position="101"/>
    </location>
</feature>
<feature type="transmembrane region" description="Helical" evidence="1">
    <location>
        <begin position="14"/>
        <end position="36"/>
    </location>
</feature>
<dbReference type="EMBL" id="PEZK01000034">
    <property type="protein sequence ID" value="PIU02046.1"/>
    <property type="molecule type" value="Genomic_DNA"/>
</dbReference>
<keyword evidence="1" id="KW-1133">Transmembrane helix</keyword>
<organism evidence="2 3">
    <name type="scientific">Candidatus Shapirobacteria bacterium CG09_land_8_20_14_0_10_49_15</name>
    <dbReference type="NCBI Taxonomy" id="1974482"/>
    <lineage>
        <taxon>Bacteria</taxon>
        <taxon>Candidatus Shapironibacteriota</taxon>
    </lineage>
</organism>
<evidence type="ECO:0000256" key="1">
    <source>
        <dbReference type="SAM" id="Phobius"/>
    </source>
</evidence>
<evidence type="ECO:0000313" key="3">
    <source>
        <dbReference type="Proteomes" id="UP000231214"/>
    </source>
</evidence>
<comment type="caution">
    <text evidence="2">The sequence shown here is derived from an EMBL/GenBank/DDBJ whole genome shotgun (WGS) entry which is preliminary data.</text>
</comment>
<name>A0A2M6XAS1_9BACT</name>
<dbReference type="AlphaFoldDB" id="A0A2M6XAS1"/>
<keyword evidence="1" id="KW-0472">Membrane</keyword>
<gene>
    <name evidence="2" type="ORF">COT66_02235</name>
</gene>
<keyword evidence="1" id="KW-0812">Transmembrane</keyword>
<dbReference type="Proteomes" id="UP000231214">
    <property type="component" value="Unassembled WGS sequence"/>
</dbReference>
<evidence type="ECO:0000313" key="2">
    <source>
        <dbReference type="EMBL" id="PIU02046.1"/>
    </source>
</evidence>
<accession>A0A2M6XAS1</accession>
<feature type="transmembrane region" description="Helical" evidence="1">
    <location>
        <begin position="42"/>
        <end position="62"/>
    </location>
</feature>
<sequence>MSQKHEEHEKREKIANIAWSVVAMVAGGILLCRVWPSGPASWGGMFNNLAATVLFSFGMFSLWDTLKLNSSLDKLDKWQRRVIFIMLVAIIVVVNALPLFLEK</sequence>
<reference evidence="3" key="1">
    <citation type="submission" date="2017-09" db="EMBL/GenBank/DDBJ databases">
        <title>Depth-based differentiation of microbial function through sediment-hosted aquifers and enrichment of novel symbionts in the deep terrestrial subsurface.</title>
        <authorList>
            <person name="Probst A.J."/>
            <person name="Ladd B."/>
            <person name="Jarett J.K."/>
            <person name="Geller-Mcgrath D.E."/>
            <person name="Sieber C.M.K."/>
            <person name="Emerson J.B."/>
            <person name="Anantharaman K."/>
            <person name="Thomas B.C."/>
            <person name="Malmstrom R."/>
            <person name="Stieglmeier M."/>
            <person name="Klingl A."/>
            <person name="Woyke T."/>
            <person name="Ryan C.M."/>
            <person name="Banfield J.F."/>
        </authorList>
    </citation>
    <scope>NUCLEOTIDE SEQUENCE [LARGE SCALE GENOMIC DNA]</scope>
</reference>